<dbReference type="HAMAP" id="MF_00416">
    <property type="entry name" value="FlgI"/>
    <property type="match status" value="1"/>
</dbReference>
<organism evidence="7 8">
    <name type="scientific">Stieleria bergensis</name>
    <dbReference type="NCBI Taxonomy" id="2528025"/>
    <lineage>
        <taxon>Bacteria</taxon>
        <taxon>Pseudomonadati</taxon>
        <taxon>Planctomycetota</taxon>
        <taxon>Planctomycetia</taxon>
        <taxon>Pirellulales</taxon>
        <taxon>Pirellulaceae</taxon>
        <taxon>Stieleria</taxon>
    </lineage>
</organism>
<comment type="function">
    <text evidence="1 5">Assembles around the rod to form the L-ring and probably protects the motor/basal body from shearing forces during rotation.</text>
</comment>
<evidence type="ECO:0000256" key="5">
    <source>
        <dbReference type="HAMAP-Rule" id="MF_00416"/>
    </source>
</evidence>
<accession>A0A517SSZ3</accession>
<reference evidence="7 8" key="1">
    <citation type="submission" date="2019-02" db="EMBL/GenBank/DDBJ databases">
        <title>Deep-cultivation of Planctomycetes and their phenomic and genomic characterization uncovers novel biology.</title>
        <authorList>
            <person name="Wiegand S."/>
            <person name="Jogler M."/>
            <person name="Boedeker C."/>
            <person name="Pinto D."/>
            <person name="Vollmers J."/>
            <person name="Rivas-Marin E."/>
            <person name="Kohn T."/>
            <person name="Peeters S.H."/>
            <person name="Heuer A."/>
            <person name="Rast P."/>
            <person name="Oberbeckmann S."/>
            <person name="Bunk B."/>
            <person name="Jeske O."/>
            <person name="Meyerdierks A."/>
            <person name="Storesund J.E."/>
            <person name="Kallscheuer N."/>
            <person name="Luecker S."/>
            <person name="Lage O.M."/>
            <person name="Pohl T."/>
            <person name="Merkel B.J."/>
            <person name="Hornburger P."/>
            <person name="Mueller R.-W."/>
            <person name="Bruemmer F."/>
            <person name="Labrenz M."/>
            <person name="Spormann A.M."/>
            <person name="Op den Camp H."/>
            <person name="Overmann J."/>
            <person name="Amann R."/>
            <person name="Jetten M.S.M."/>
            <person name="Mascher T."/>
            <person name="Medema M.H."/>
            <person name="Devos D.P."/>
            <person name="Kaster A.-K."/>
            <person name="Ovreas L."/>
            <person name="Rohde M."/>
            <person name="Galperin M.Y."/>
            <person name="Jogler C."/>
        </authorList>
    </citation>
    <scope>NUCLEOTIDE SEQUENCE [LARGE SCALE GENOMIC DNA]</scope>
    <source>
        <strain evidence="7 8">SV_7m_r</strain>
    </source>
</reference>
<dbReference type="InterPro" id="IPR001782">
    <property type="entry name" value="Flag_FlgI"/>
</dbReference>
<dbReference type="OrthoDB" id="9786431at2"/>
<proteinExistence type="inferred from homology"/>
<dbReference type="GO" id="GO:0005198">
    <property type="term" value="F:structural molecule activity"/>
    <property type="evidence" value="ECO:0007669"/>
    <property type="project" value="InterPro"/>
</dbReference>
<comment type="subunit">
    <text evidence="5">The basal body constitutes a major portion of the flagellar organelle and consists of four rings (L,P,S, and M) mounted on a central rod.</text>
</comment>
<dbReference type="GO" id="GO:0071973">
    <property type="term" value="P:bacterial-type flagellum-dependent cell motility"/>
    <property type="evidence" value="ECO:0007669"/>
    <property type="project" value="InterPro"/>
</dbReference>
<feature type="signal peptide" evidence="5">
    <location>
        <begin position="1"/>
        <end position="30"/>
    </location>
</feature>
<comment type="subcellular location">
    <subcellularLocation>
        <location evidence="2 5">Bacterial flagellum basal body</location>
    </subcellularLocation>
</comment>
<dbReference type="Proteomes" id="UP000315003">
    <property type="component" value="Chromosome"/>
</dbReference>
<evidence type="ECO:0000313" key="8">
    <source>
        <dbReference type="Proteomes" id="UP000315003"/>
    </source>
</evidence>
<protein>
    <recommendedName>
        <fullName evidence="5">Flagellar P-ring protein</fullName>
    </recommendedName>
    <alternativeName>
        <fullName evidence="5">Basal body P-ring protein</fullName>
    </alternativeName>
</protein>
<gene>
    <name evidence="5 7" type="primary">flgI</name>
    <name evidence="7" type="ORF">SV7mr_17560</name>
</gene>
<dbReference type="PRINTS" id="PR01010">
    <property type="entry name" value="FLGPRINGFLGI"/>
</dbReference>
<evidence type="ECO:0000313" key="7">
    <source>
        <dbReference type="EMBL" id="QDT59249.1"/>
    </source>
</evidence>
<evidence type="ECO:0000256" key="6">
    <source>
        <dbReference type="SAM" id="MobiDB-lite"/>
    </source>
</evidence>
<evidence type="ECO:0000256" key="1">
    <source>
        <dbReference type="ARBA" id="ARBA00002591"/>
    </source>
</evidence>
<dbReference type="RefSeq" id="WP_145271000.1">
    <property type="nucleotide sequence ID" value="NZ_CP036272.1"/>
</dbReference>
<dbReference type="AlphaFoldDB" id="A0A517SSZ3"/>
<keyword evidence="8" id="KW-1185">Reference proteome</keyword>
<evidence type="ECO:0000256" key="4">
    <source>
        <dbReference type="ARBA" id="ARBA00023143"/>
    </source>
</evidence>
<dbReference type="GO" id="GO:0030288">
    <property type="term" value="C:outer membrane-bounded periplasmic space"/>
    <property type="evidence" value="ECO:0007669"/>
    <property type="project" value="InterPro"/>
</dbReference>
<keyword evidence="3 5" id="KW-0732">Signal</keyword>
<comment type="similarity">
    <text evidence="5">Belongs to the FlgI family.</text>
</comment>
<dbReference type="Pfam" id="PF02119">
    <property type="entry name" value="FlgI"/>
    <property type="match status" value="1"/>
</dbReference>
<keyword evidence="7" id="KW-0282">Flagellum</keyword>
<evidence type="ECO:0000256" key="2">
    <source>
        <dbReference type="ARBA" id="ARBA00004117"/>
    </source>
</evidence>
<dbReference type="PANTHER" id="PTHR30381:SF0">
    <property type="entry name" value="FLAGELLAR P-RING PROTEIN"/>
    <property type="match status" value="1"/>
</dbReference>
<feature type="chain" id="PRO_5022276669" description="Flagellar P-ring protein" evidence="5">
    <location>
        <begin position="31"/>
        <end position="416"/>
    </location>
</feature>
<dbReference type="GO" id="GO:0009428">
    <property type="term" value="C:bacterial-type flagellum basal body, distal rod, P ring"/>
    <property type="evidence" value="ECO:0007669"/>
    <property type="project" value="InterPro"/>
</dbReference>
<keyword evidence="7" id="KW-0966">Cell projection</keyword>
<keyword evidence="4 5" id="KW-0975">Bacterial flagellum</keyword>
<sequence length="416" mass="43857" precursor="true">MKITKSAILPSRIIALFGVAAVNLSFIASGQQPPPTAVPAQQPQVPNAPIQQPPNVPISPASILSPNIENRRLQRPSRTVRIKDVTFVEGERVNHVSGGGLVFGLSGTGARAQQTRVMARNYLERQGVYVPVVETINMSAVMVSGQIPPHARPGEKILVTVSVADDATSLRGGTLEGTVLRGIDDQIYAVASGPVIADGIAAQGNAASVTKNHPTVGVCEAIVEREIPCDQLCPNGIFHLVLRNKSFGTATAITNVLNRWLPGSSYALNQGTVAVRIPDSFRSAVTEFISIVGNIEITTDLPARVVINQKTGTIVFGHNVKLEPIVFASENLVISTSESPVASQPAPFSGGQTTVLPRTEIDLFESGGRYNLLPGGLAVGDLAAALNSLAVSPNTMVRIMTTLRNQGALNAELVIE</sequence>
<dbReference type="PANTHER" id="PTHR30381">
    <property type="entry name" value="FLAGELLAR P-RING PERIPLASMIC PROTEIN FLGI"/>
    <property type="match status" value="1"/>
</dbReference>
<feature type="region of interest" description="Disordered" evidence="6">
    <location>
        <begin position="32"/>
        <end position="53"/>
    </location>
</feature>
<keyword evidence="7" id="KW-0969">Cilium</keyword>
<feature type="compositionally biased region" description="Low complexity" evidence="6">
    <location>
        <begin position="38"/>
        <end position="50"/>
    </location>
</feature>
<name>A0A517SSZ3_9BACT</name>
<dbReference type="EMBL" id="CP036272">
    <property type="protein sequence ID" value="QDT59249.1"/>
    <property type="molecule type" value="Genomic_DNA"/>
</dbReference>
<evidence type="ECO:0000256" key="3">
    <source>
        <dbReference type="ARBA" id="ARBA00022729"/>
    </source>
</evidence>